<dbReference type="InterPro" id="IPR000760">
    <property type="entry name" value="Inositol_monophosphatase-like"/>
</dbReference>
<comment type="caution">
    <text evidence="7">The sequence shown here is derived from an EMBL/GenBank/DDBJ whole genome shotgun (WGS) entry which is preliminary data.</text>
</comment>
<feature type="binding site" evidence="6">
    <location>
        <position position="229"/>
    </location>
    <ligand>
        <name>Mg(2+)</name>
        <dbReference type="ChEBI" id="CHEBI:18420"/>
        <label>1</label>
        <note>catalytic</note>
    </ligand>
</feature>
<evidence type="ECO:0000256" key="1">
    <source>
        <dbReference type="ARBA" id="ARBA00001946"/>
    </source>
</evidence>
<keyword evidence="8" id="KW-1185">Reference proteome</keyword>
<feature type="binding site" evidence="6">
    <location>
        <position position="92"/>
    </location>
    <ligand>
        <name>Mg(2+)</name>
        <dbReference type="ChEBI" id="CHEBI:18420"/>
        <label>1</label>
        <note>catalytic</note>
    </ligand>
</feature>
<evidence type="ECO:0000256" key="6">
    <source>
        <dbReference type="PIRSR" id="PIRSR600760-2"/>
    </source>
</evidence>
<gene>
    <name evidence="7" type="ORF">KDK95_00010</name>
</gene>
<dbReference type="PROSITE" id="PS00629">
    <property type="entry name" value="IMP_1"/>
    <property type="match status" value="1"/>
</dbReference>
<dbReference type="InterPro" id="IPR051090">
    <property type="entry name" value="Inositol_monoP_superfamily"/>
</dbReference>
<dbReference type="EMBL" id="JAGSOH010000001">
    <property type="protein sequence ID" value="MBR7824674.1"/>
    <property type="molecule type" value="Genomic_DNA"/>
</dbReference>
<evidence type="ECO:0000256" key="5">
    <source>
        <dbReference type="ARBA" id="ARBA00022842"/>
    </source>
</evidence>
<feature type="binding site" evidence="6">
    <location>
        <position position="67"/>
    </location>
    <ligand>
        <name>Mg(2+)</name>
        <dbReference type="ChEBI" id="CHEBI:18420"/>
        <label>1</label>
        <note>catalytic</note>
    </ligand>
</feature>
<evidence type="ECO:0000313" key="7">
    <source>
        <dbReference type="EMBL" id="MBR7824674.1"/>
    </source>
</evidence>
<dbReference type="AlphaFoldDB" id="A0A941EB60"/>
<protein>
    <recommendedName>
        <fullName evidence="9">3'(2'),5'-bisphosphate nucleotidase CysQ</fullName>
    </recommendedName>
</protein>
<reference evidence="7" key="1">
    <citation type="submission" date="2021-04" db="EMBL/GenBank/DDBJ databases">
        <title>Genome based classification of Actinospica acidithermotolerans sp. nov., an actinobacterium isolated from an Indonesian hot spring.</title>
        <authorList>
            <person name="Kusuma A.B."/>
            <person name="Putra K.E."/>
            <person name="Nafisah S."/>
            <person name="Loh J."/>
            <person name="Nouioui I."/>
            <person name="Goodfellow M."/>
        </authorList>
    </citation>
    <scope>NUCLEOTIDE SEQUENCE</scope>
    <source>
        <strain evidence="7">MGRD01-02</strain>
    </source>
</reference>
<evidence type="ECO:0008006" key="9">
    <source>
        <dbReference type="Google" id="ProtNLM"/>
    </source>
</evidence>
<evidence type="ECO:0000256" key="2">
    <source>
        <dbReference type="ARBA" id="ARBA00009759"/>
    </source>
</evidence>
<dbReference type="InterPro" id="IPR020583">
    <property type="entry name" value="Inositol_monoP_metal-BS"/>
</dbReference>
<dbReference type="PRINTS" id="PR00377">
    <property type="entry name" value="IMPHPHTASES"/>
</dbReference>
<keyword evidence="3 6" id="KW-0479">Metal-binding</keyword>
<keyword evidence="4" id="KW-0378">Hydrolase</keyword>
<dbReference type="Proteomes" id="UP000676325">
    <property type="component" value="Unassembled WGS sequence"/>
</dbReference>
<dbReference type="Pfam" id="PF00459">
    <property type="entry name" value="Inositol_P"/>
    <property type="match status" value="1"/>
</dbReference>
<evidence type="ECO:0000256" key="3">
    <source>
        <dbReference type="ARBA" id="ARBA00022723"/>
    </source>
</evidence>
<proteinExistence type="inferred from homology"/>
<dbReference type="PANTHER" id="PTHR43200">
    <property type="entry name" value="PHOSPHATASE"/>
    <property type="match status" value="1"/>
</dbReference>
<comment type="similarity">
    <text evidence="2">Belongs to the inositol monophosphatase superfamily.</text>
</comment>
<comment type="cofactor">
    <cofactor evidence="1 6">
        <name>Mg(2+)</name>
        <dbReference type="ChEBI" id="CHEBI:18420"/>
    </cofactor>
</comment>
<dbReference type="SUPFAM" id="SSF56655">
    <property type="entry name" value="Carbohydrate phosphatase"/>
    <property type="match status" value="1"/>
</dbReference>
<evidence type="ECO:0000256" key="4">
    <source>
        <dbReference type="ARBA" id="ARBA00022801"/>
    </source>
</evidence>
<dbReference type="GO" id="GO:0000105">
    <property type="term" value="P:L-histidine biosynthetic process"/>
    <property type="evidence" value="ECO:0007669"/>
    <property type="project" value="TreeGrafter"/>
</dbReference>
<accession>A0A941EB60</accession>
<evidence type="ECO:0000313" key="8">
    <source>
        <dbReference type="Proteomes" id="UP000676325"/>
    </source>
</evidence>
<sequence>MTDVDELWVYLNALLLPAFTRYRERIADLPIEVKADKTLLTEADVEVQRSILDAIRAIEPSAVVIAEEDERTSVRTEVLAAQGRVWVVDPIDGTAEFVRGNRTEFCSVVCLLEDWQPSAAFVLAPELGRDRTPVLVTADVTSARISVNGVPATKPTASGNAQWLSLTRSEGSPVRAVDPAAKAAGYQLKTRTTSQTLDMVRTAVDLTNLTDPALPAFSLFSRREQKLWDGAAGLALGRACGLRDCDETGTELPLGPELLSAATPVFSSTVMGQPKTVAWFLEAAGR</sequence>
<feature type="binding site" evidence="6">
    <location>
        <position position="89"/>
    </location>
    <ligand>
        <name>Mg(2+)</name>
        <dbReference type="ChEBI" id="CHEBI:18420"/>
        <label>1</label>
        <note>catalytic</note>
    </ligand>
</feature>
<dbReference type="GO" id="GO:0046872">
    <property type="term" value="F:metal ion binding"/>
    <property type="evidence" value="ECO:0007669"/>
    <property type="project" value="UniProtKB-KW"/>
</dbReference>
<dbReference type="Gene3D" id="3.30.540.10">
    <property type="entry name" value="Fructose-1,6-Bisphosphatase, subunit A, domain 1"/>
    <property type="match status" value="1"/>
</dbReference>
<name>A0A941EB60_9ACTN</name>
<dbReference type="RefSeq" id="WP_212515832.1">
    <property type="nucleotide sequence ID" value="NZ_JAGSOH010000001.1"/>
</dbReference>
<feature type="binding site" evidence="6">
    <location>
        <position position="91"/>
    </location>
    <ligand>
        <name>Mg(2+)</name>
        <dbReference type="ChEBI" id="CHEBI:18420"/>
        <label>1</label>
        <note>catalytic</note>
    </ligand>
</feature>
<keyword evidence="5 6" id="KW-0460">Magnesium</keyword>
<organism evidence="7 8">
    <name type="scientific">Actinospica acidithermotolerans</name>
    <dbReference type="NCBI Taxonomy" id="2828514"/>
    <lineage>
        <taxon>Bacteria</taxon>
        <taxon>Bacillati</taxon>
        <taxon>Actinomycetota</taxon>
        <taxon>Actinomycetes</taxon>
        <taxon>Catenulisporales</taxon>
        <taxon>Actinospicaceae</taxon>
        <taxon>Actinospica</taxon>
    </lineage>
</organism>
<dbReference type="PANTHER" id="PTHR43200:SF6">
    <property type="entry name" value="3'(2'),5'-BISPHOSPHATE NUCLEOTIDASE"/>
    <property type="match status" value="1"/>
</dbReference>
<dbReference type="GO" id="GO:0016791">
    <property type="term" value="F:phosphatase activity"/>
    <property type="evidence" value="ECO:0007669"/>
    <property type="project" value="UniProtKB-ARBA"/>
</dbReference>